<sequence length="1018" mass="116596">MEETQQPKMEQRPPTEQPQQPTVEKRPPMEPSQKPPVAQRVTQNEEVHGMQMLNISKDHKYSLNEAGLKELLQRDDVKDLPVVVVTVAGAYRMGKSFLLDYFLRYLQAPIEKQQNGEWLGDPDAPLTGFSWRGGSERHTTGMVMWPQPVIANLPSGEKAMVILFDTQGTFDSESTVRDNSTVFALSTLLSSVLIYNLKENIKEDDLQHLQLFTKYGELVKTKNDKAFQMLEFLVRDYPFPYEHKFGQTGGQDLLDLRLQVVTDMAEEKRTLREHIRSSFETVTAFLLPHPGFAVTRRGYQGNHGALDDEFKDNLKQLAASLFAPENLRLKKIGGQTVKAGELITYIKTYVDIFDSDVLPKPMDIVKATTEAGLLLAMREAGEMYEAQMEKECGMNEPSLPVQQVYRFHKDAMKSALETFIAKKKLGTEKDIEPYLAKLHQELENKLKNYLTLNQSKVQKAVVDANKEYKKVIQTTTNGNPLCLHPIDVEDLHNEAATAARRLFDSRRKQIPQMRDEERTRFLQDIEERLNDLKQDNTRSNKLFMSESLLNYNSVVDSLLTKNPPLSDDSFESRHEDEKMKAIANFTGHRNKDSDQPNDSFKSALIEKIEAHFLSLKNINRSKHRKAMHAAIVYYSTTMDIFWDPDEECLHPSDLKKKHKEVKAQAMKLFQDDSGGAEDIESMTLSQNMELRYREIKELNDNANEMAITIAYRKYKSMMDENCSPNASWLLIVPIIIHYAKKWGYHEEARKAAMDVFFSRRKDTYNSDYDRFKEKLVEKLDDAYKITALKTRLVIVPGNENRACVNFNITRNYAKGKDKGRDKKNKGKVEINPALLSELVPVDKLKERCSNAIEKMKEDFAKNLSLRSTTGSIETLPVKFEGKEYELQELAQIVRKNPKTIVINFSSFPQVIPDALKAIQSSGLNLNPQQDGTTLFVPVPKVTKEHREALAKNAKAMYIKCRDAIKEVQNDYIKKVKRQTGVSEDTIFSVIQQINMMGEQFQNEAKGIFETKHNDLVGK</sequence>
<accession>A0ACC1CWD5</accession>
<protein>
    <submittedName>
        <fullName evidence="1">Uncharacterized protein</fullName>
    </submittedName>
</protein>
<name>A0ACC1CWD5_9NEOP</name>
<dbReference type="Proteomes" id="UP000824533">
    <property type="component" value="Linkage Group LG14"/>
</dbReference>
<proteinExistence type="predicted"/>
<dbReference type="EMBL" id="CM034400">
    <property type="protein sequence ID" value="KAJ0175922.1"/>
    <property type="molecule type" value="Genomic_DNA"/>
</dbReference>
<evidence type="ECO:0000313" key="2">
    <source>
        <dbReference type="Proteomes" id="UP000824533"/>
    </source>
</evidence>
<comment type="caution">
    <text evidence="1">The sequence shown here is derived from an EMBL/GenBank/DDBJ whole genome shotgun (WGS) entry which is preliminary data.</text>
</comment>
<organism evidence="1 2">
    <name type="scientific">Dendrolimus kikuchii</name>
    <dbReference type="NCBI Taxonomy" id="765133"/>
    <lineage>
        <taxon>Eukaryota</taxon>
        <taxon>Metazoa</taxon>
        <taxon>Ecdysozoa</taxon>
        <taxon>Arthropoda</taxon>
        <taxon>Hexapoda</taxon>
        <taxon>Insecta</taxon>
        <taxon>Pterygota</taxon>
        <taxon>Neoptera</taxon>
        <taxon>Endopterygota</taxon>
        <taxon>Lepidoptera</taxon>
        <taxon>Glossata</taxon>
        <taxon>Ditrysia</taxon>
        <taxon>Bombycoidea</taxon>
        <taxon>Lasiocampidae</taxon>
        <taxon>Dendrolimus</taxon>
    </lineage>
</organism>
<gene>
    <name evidence="1" type="ORF">K1T71_008096</name>
</gene>
<reference evidence="1 2" key="1">
    <citation type="journal article" date="2021" name="Front. Genet.">
        <title>Chromosome-Level Genome Assembly Reveals Significant Gene Expansion in the Toll and IMD Signaling Pathways of Dendrolimus kikuchii.</title>
        <authorList>
            <person name="Zhou J."/>
            <person name="Wu P."/>
            <person name="Xiong Z."/>
            <person name="Liu N."/>
            <person name="Zhao N."/>
            <person name="Ji M."/>
            <person name="Qiu Y."/>
            <person name="Yang B."/>
        </authorList>
    </citation>
    <scope>NUCLEOTIDE SEQUENCE [LARGE SCALE GENOMIC DNA]</scope>
    <source>
        <strain evidence="1">Ann1</strain>
    </source>
</reference>
<keyword evidence="2" id="KW-1185">Reference proteome</keyword>
<evidence type="ECO:0000313" key="1">
    <source>
        <dbReference type="EMBL" id="KAJ0175922.1"/>
    </source>
</evidence>